<reference evidence="1 2" key="1">
    <citation type="journal article" date="2013" name="Int. J. Syst. Evol. Microbiol.">
        <title>Marinoscillum luteum sp. nov., isolated from marine sediment.</title>
        <authorList>
            <person name="Cha I.T."/>
            <person name="Park S.J."/>
            <person name="Kim S.J."/>
            <person name="Kim J.G."/>
            <person name="Jung M.Y."/>
            <person name="Shin K.S."/>
            <person name="Kwon K.K."/>
            <person name="Yang S.H."/>
            <person name="Seo Y.S."/>
            <person name="Rhee S.K."/>
        </authorList>
    </citation>
    <scope>NUCLEOTIDE SEQUENCE [LARGE SCALE GENOMIC DNA]</scope>
    <source>
        <strain evidence="1 2">KCTC 23939</strain>
    </source>
</reference>
<evidence type="ECO:0000313" key="2">
    <source>
        <dbReference type="Proteomes" id="UP001610063"/>
    </source>
</evidence>
<dbReference type="Proteomes" id="UP001610063">
    <property type="component" value="Unassembled WGS sequence"/>
</dbReference>
<proteinExistence type="predicted"/>
<protein>
    <submittedName>
        <fullName evidence="1">Uncharacterized protein</fullName>
    </submittedName>
</protein>
<sequence length="58" mass="6766">MYHTELETEIISKMKGLNGNQKSAVLNYLEKIPKMSHSTRVYRRKAMKQIREALSGQK</sequence>
<evidence type="ECO:0000313" key="1">
    <source>
        <dbReference type="EMBL" id="MFH6983806.1"/>
    </source>
</evidence>
<gene>
    <name evidence="1" type="ORF">ACHKAR_10160</name>
</gene>
<dbReference type="RefSeq" id="WP_395417339.1">
    <property type="nucleotide sequence ID" value="NZ_JBIPKE010000016.1"/>
</dbReference>
<accession>A0ABW7N856</accession>
<organism evidence="1 2">
    <name type="scientific">Marinoscillum luteum</name>
    <dbReference type="NCBI Taxonomy" id="861051"/>
    <lineage>
        <taxon>Bacteria</taxon>
        <taxon>Pseudomonadati</taxon>
        <taxon>Bacteroidota</taxon>
        <taxon>Cytophagia</taxon>
        <taxon>Cytophagales</taxon>
        <taxon>Reichenbachiellaceae</taxon>
        <taxon>Marinoscillum</taxon>
    </lineage>
</organism>
<dbReference type="EMBL" id="JBIPKE010000016">
    <property type="protein sequence ID" value="MFH6983806.1"/>
    <property type="molecule type" value="Genomic_DNA"/>
</dbReference>
<name>A0ABW7N856_9BACT</name>
<comment type="caution">
    <text evidence="1">The sequence shown here is derived from an EMBL/GenBank/DDBJ whole genome shotgun (WGS) entry which is preliminary data.</text>
</comment>
<keyword evidence="2" id="KW-1185">Reference proteome</keyword>